<dbReference type="Proteomes" id="UP000736335">
    <property type="component" value="Unassembled WGS sequence"/>
</dbReference>
<organism evidence="1 2">
    <name type="scientific">Thelephora terrestris</name>
    <dbReference type="NCBI Taxonomy" id="56493"/>
    <lineage>
        <taxon>Eukaryota</taxon>
        <taxon>Fungi</taxon>
        <taxon>Dikarya</taxon>
        <taxon>Basidiomycota</taxon>
        <taxon>Agaricomycotina</taxon>
        <taxon>Agaricomycetes</taxon>
        <taxon>Thelephorales</taxon>
        <taxon>Thelephoraceae</taxon>
        <taxon>Thelephora</taxon>
    </lineage>
</organism>
<gene>
    <name evidence="1" type="ORF">BJ322DRAFT_1214732</name>
</gene>
<dbReference type="Gene3D" id="3.80.10.10">
    <property type="entry name" value="Ribonuclease Inhibitor"/>
    <property type="match status" value="1"/>
</dbReference>
<keyword evidence="2" id="KW-1185">Reference proteome</keyword>
<dbReference type="AlphaFoldDB" id="A0A9P6H2Z0"/>
<reference evidence="1" key="1">
    <citation type="journal article" date="2020" name="Nat. Commun.">
        <title>Large-scale genome sequencing of mycorrhizal fungi provides insights into the early evolution of symbiotic traits.</title>
        <authorList>
            <person name="Miyauchi S."/>
            <person name="Kiss E."/>
            <person name="Kuo A."/>
            <person name="Drula E."/>
            <person name="Kohler A."/>
            <person name="Sanchez-Garcia M."/>
            <person name="Morin E."/>
            <person name="Andreopoulos B."/>
            <person name="Barry K.W."/>
            <person name="Bonito G."/>
            <person name="Buee M."/>
            <person name="Carver A."/>
            <person name="Chen C."/>
            <person name="Cichocki N."/>
            <person name="Clum A."/>
            <person name="Culley D."/>
            <person name="Crous P.W."/>
            <person name="Fauchery L."/>
            <person name="Girlanda M."/>
            <person name="Hayes R.D."/>
            <person name="Keri Z."/>
            <person name="LaButti K."/>
            <person name="Lipzen A."/>
            <person name="Lombard V."/>
            <person name="Magnuson J."/>
            <person name="Maillard F."/>
            <person name="Murat C."/>
            <person name="Nolan M."/>
            <person name="Ohm R.A."/>
            <person name="Pangilinan J."/>
            <person name="Pereira M.F."/>
            <person name="Perotto S."/>
            <person name="Peter M."/>
            <person name="Pfister S."/>
            <person name="Riley R."/>
            <person name="Sitrit Y."/>
            <person name="Stielow J.B."/>
            <person name="Szollosi G."/>
            <person name="Zifcakova L."/>
            <person name="Stursova M."/>
            <person name="Spatafora J.W."/>
            <person name="Tedersoo L."/>
            <person name="Vaario L.M."/>
            <person name="Yamada A."/>
            <person name="Yan M."/>
            <person name="Wang P."/>
            <person name="Xu J."/>
            <person name="Bruns T."/>
            <person name="Baldrian P."/>
            <person name="Vilgalys R."/>
            <person name="Dunand C."/>
            <person name="Henrissat B."/>
            <person name="Grigoriev I.V."/>
            <person name="Hibbett D."/>
            <person name="Nagy L.G."/>
            <person name="Martin F.M."/>
        </authorList>
    </citation>
    <scope>NUCLEOTIDE SEQUENCE</scope>
    <source>
        <strain evidence="1">UH-Tt-Lm1</strain>
    </source>
</reference>
<name>A0A9P6H2Z0_9AGAM</name>
<reference evidence="1" key="2">
    <citation type="submission" date="2020-11" db="EMBL/GenBank/DDBJ databases">
        <authorList>
            <consortium name="DOE Joint Genome Institute"/>
            <person name="Kuo A."/>
            <person name="Miyauchi S."/>
            <person name="Kiss E."/>
            <person name="Drula E."/>
            <person name="Kohler A."/>
            <person name="Sanchez-Garcia M."/>
            <person name="Andreopoulos B."/>
            <person name="Barry K.W."/>
            <person name="Bonito G."/>
            <person name="Buee M."/>
            <person name="Carver A."/>
            <person name="Chen C."/>
            <person name="Cichocki N."/>
            <person name="Clum A."/>
            <person name="Culley D."/>
            <person name="Crous P.W."/>
            <person name="Fauchery L."/>
            <person name="Girlanda M."/>
            <person name="Hayes R."/>
            <person name="Keri Z."/>
            <person name="Labutti K."/>
            <person name="Lipzen A."/>
            <person name="Lombard V."/>
            <person name="Magnuson J."/>
            <person name="Maillard F."/>
            <person name="Morin E."/>
            <person name="Murat C."/>
            <person name="Nolan M."/>
            <person name="Ohm R."/>
            <person name="Pangilinan J."/>
            <person name="Pereira M."/>
            <person name="Perotto S."/>
            <person name="Peter M."/>
            <person name="Riley R."/>
            <person name="Sitrit Y."/>
            <person name="Stielow B."/>
            <person name="Szollosi G."/>
            <person name="Zifcakova L."/>
            <person name="Stursova M."/>
            <person name="Spatafora J.W."/>
            <person name="Tedersoo L."/>
            <person name="Vaario L.-M."/>
            <person name="Yamada A."/>
            <person name="Yan M."/>
            <person name="Wang P."/>
            <person name="Xu J."/>
            <person name="Bruns T."/>
            <person name="Baldrian P."/>
            <person name="Vilgalys R."/>
            <person name="Henrissat B."/>
            <person name="Grigoriev I.V."/>
            <person name="Hibbett D."/>
            <person name="Nagy L.G."/>
            <person name="Martin F.M."/>
        </authorList>
    </citation>
    <scope>NUCLEOTIDE SEQUENCE</scope>
    <source>
        <strain evidence="1">UH-Tt-Lm1</strain>
    </source>
</reference>
<dbReference type="OrthoDB" id="2835096at2759"/>
<dbReference type="InterPro" id="IPR032675">
    <property type="entry name" value="LRR_dom_sf"/>
</dbReference>
<sequence>MPPSPSPSPSTNGNKLSQQDCSMDINMDSIRALEGQIREHEAAIIKLKRARNSLLNVSKLPPEILGEIFRWNATHKRGFGPLEERSHNFLTVCHYWFEVASNTPELWGFWGNKLEDWAVRHLRHPTAPLDLVLDEFSERDTLDDSLQSTLQDRAAQDNIRWIHLSAGNSGTLNSIISSLTACDGIRTSGVESVIICCWDEGESTIVSNFLAYSRFPKLRRLRLQSCTISSWDLIASSTSVLTTLTLDSEYPTPTITSPQILSILRSNPSLQEVGLSGSAIPEDDGGNSRVSLTQLKKLVLDGRRWGVFTLLHQLDYPRNMDSLLLDITYGAIEDISGTIGPYLRDYLGRGGRSQSGLEIHLSSDDSIRFCVEDAGRTNTSAPEVVRMDPSVVIILTQMYGLPEVEEAFLVLIAHVPREEVTVCRIRDGSLSAQAVSAQLPNLRAIHFEGTPLGSAFPIKDRDINFPHLQRIHITFDRGVGCHCDWSPLTTLLDHLASSGNRLDTLEIDGSYSMSPWEEERIRTLVRELRLIGGDDQWFRASPIL</sequence>
<accession>A0A9P6H2Z0</accession>
<proteinExistence type="predicted"/>
<dbReference type="EMBL" id="WIUZ02000023">
    <property type="protein sequence ID" value="KAF9778345.1"/>
    <property type="molecule type" value="Genomic_DNA"/>
</dbReference>
<comment type="caution">
    <text evidence="1">The sequence shown here is derived from an EMBL/GenBank/DDBJ whole genome shotgun (WGS) entry which is preliminary data.</text>
</comment>
<evidence type="ECO:0000313" key="2">
    <source>
        <dbReference type="Proteomes" id="UP000736335"/>
    </source>
</evidence>
<protein>
    <recommendedName>
        <fullName evidence="3">F-box domain-containing protein</fullName>
    </recommendedName>
</protein>
<evidence type="ECO:0008006" key="3">
    <source>
        <dbReference type="Google" id="ProtNLM"/>
    </source>
</evidence>
<evidence type="ECO:0000313" key="1">
    <source>
        <dbReference type="EMBL" id="KAF9778345.1"/>
    </source>
</evidence>
<dbReference type="SUPFAM" id="SSF52047">
    <property type="entry name" value="RNI-like"/>
    <property type="match status" value="1"/>
</dbReference>